<dbReference type="Proteomes" id="UP000780801">
    <property type="component" value="Unassembled WGS sequence"/>
</dbReference>
<protein>
    <submittedName>
        <fullName evidence="2">Uncharacterized protein</fullName>
    </submittedName>
</protein>
<feature type="region of interest" description="Disordered" evidence="1">
    <location>
        <begin position="1"/>
        <end position="36"/>
    </location>
</feature>
<reference evidence="2" key="1">
    <citation type="journal article" date="2020" name="Fungal Divers.">
        <title>Resolving the Mortierellaceae phylogeny through synthesis of multi-gene phylogenetics and phylogenomics.</title>
        <authorList>
            <person name="Vandepol N."/>
            <person name="Liber J."/>
            <person name="Desiro A."/>
            <person name="Na H."/>
            <person name="Kennedy M."/>
            <person name="Barry K."/>
            <person name="Grigoriev I.V."/>
            <person name="Miller A.N."/>
            <person name="O'Donnell K."/>
            <person name="Stajich J.E."/>
            <person name="Bonito G."/>
        </authorList>
    </citation>
    <scope>NUCLEOTIDE SEQUENCE</scope>
    <source>
        <strain evidence="2">KOD1015</strain>
    </source>
</reference>
<evidence type="ECO:0000256" key="1">
    <source>
        <dbReference type="SAM" id="MobiDB-lite"/>
    </source>
</evidence>
<sequence>TKSDSGRAYSGNSERKVAQTPSPEAPATFQPARRARFSRSLSTSHLACALPASVMPNNHAISTLPGNLSSHSSTSSSSAVSSITRPIRRAKSNYCISSTGRSQLRGGRVTLQPIVSLKSAPSLSDEDTQRLVERQSTLRGNHRASDPWLRFYETLPVGTIPSPQECDQAPHSQKILAKIPLQKCLRKTSILGHFYGPSVDEDFVCQVVNESGDFCSTVFKKSGGSSARKNHIVKAHPELFDALQEFRYYQCRVQEEIELPQEPEDGNRSSALPKRTRFETARDSFMVGNTRNLLAHEQSSLVSRLLKAISVHGAPFSLIDCQEFRDFCKELNPLFKVPSTDVLQQMLDNATRY</sequence>
<feature type="compositionally biased region" description="Low complexity" evidence="1">
    <location>
        <begin position="69"/>
        <end position="82"/>
    </location>
</feature>
<name>A0A9P6FX13_9FUNG</name>
<dbReference type="EMBL" id="JAABOA010001112">
    <property type="protein sequence ID" value="KAF9582276.1"/>
    <property type="molecule type" value="Genomic_DNA"/>
</dbReference>
<dbReference type="OrthoDB" id="2447903at2759"/>
<keyword evidence="3" id="KW-1185">Reference proteome</keyword>
<accession>A0A9P6FX13</accession>
<evidence type="ECO:0000313" key="3">
    <source>
        <dbReference type="Proteomes" id="UP000780801"/>
    </source>
</evidence>
<dbReference type="AlphaFoldDB" id="A0A9P6FX13"/>
<comment type="caution">
    <text evidence="2">The sequence shown here is derived from an EMBL/GenBank/DDBJ whole genome shotgun (WGS) entry which is preliminary data.</text>
</comment>
<gene>
    <name evidence="2" type="ORF">BGW38_000424</name>
</gene>
<feature type="non-terminal residue" evidence="2">
    <location>
        <position position="1"/>
    </location>
</feature>
<organism evidence="2 3">
    <name type="scientific">Lunasporangiospora selenospora</name>
    <dbReference type="NCBI Taxonomy" id="979761"/>
    <lineage>
        <taxon>Eukaryota</taxon>
        <taxon>Fungi</taxon>
        <taxon>Fungi incertae sedis</taxon>
        <taxon>Mucoromycota</taxon>
        <taxon>Mortierellomycotina</taxon>
        <taxon>Mortierellomycetes</taxon>
        <taxon>Mortierellales</taxon>
        <taxon>Mortierellaceae</taxon>
        <taxon>Lunasporangiospora</taxon>
    </lineage>
</organism>
<feature type="region of interest" description="Disordered" evidence="1">
    <location>
        <begin position="65"/>
        <end position="84"/>
    </location>
</feature>
<evidence type="ECO:0000313" key="2">
    <source>
        <dbReference type="EMBL" id="KAF9582276.1"/>
    </source>
</evidence>
<proteinExistence type="predicted"/>